<dbReference type="PANTHER" id="PTHR45947">
    <property type="entry name" value="SULFOQUINOVOSYL TRANSFERASE SQD2"/>
    <property type="match status" value="1"/>
</dbReference>
<organism evidence="6 7">
    <name type="scientific">Helcobacillus massiliensis</name>
    <dbReference type="NCBI Taxonomy" id="521392"/>
    <lineage>
        <taxon>Bacteria</taxon>
        <taxon>Bacillati</taxon>
        <taxon>Actinomycetota</taxon>
        <taxon>Actinomycetes</taxon>
        <taxon>Micrococcales</taxon>
        <taxon>Dermabacteraceae</taxon>
        <taxon>Helcobacillus</taxon>
    </lineage>
</organism>
<dbReference type="InterPro" id="IPR028098">
    <property type="entry name" value="Glyco_trans_4-like_N"/>
</dbReference>
<dbReference type="InterPro" id="IPR050194">
    <property type="entry name" value="Glycosyltransferase_grp1"/>
</dbReference>
<keyword evidence="2" id="KW-0328">Glycosyltransferase</keyword>
<name>A0A839QQA5_9MICO</name>
<dbReference type="AlphaFoldDB" id="A0A839QQA5"/>
<evidence type="ECO:0000259" key="5">
    <source>
        <dbReference type="Pfam" id="PF13439"/>
    </source>
</evidence>
<dbReference type="PANTHER" id="PTHR45947:SF3">
    <property type="entry name" value="SULFOQUINOVOSYL TRANSFERASE SQD2"/>
    <property type="match status" value="1"/>
</dbReference>
<feature type="domain" description="Glycosyltransferase subfamily 4-like N-terminal" evidence="5">
    <location>
        <begin position="21"/>
        <end position="183"/>
    </location>
</feature>
<evidence type="ECO:0000313" key="6">
    <source>
        <dbReference type="EMBL" id="MBB3021955.1"/>
    </source>
</evidence>
<gene>
    <name evidence="6" type="ORF">FHX50_000203</name>
</gene>
<dbReference type="RefSeq" id="WP_183373622.1">
    <property type="nucleotide sequence ID" value="NZ_CBCSFZ010000003.1"/>
</dbReference>
<evidence type="ECO:0000256" key="2">
    <source>
        <dbReference type="ARBA" id="ARBA00022676"/>
    </source>
</evidence>
<dbReference type="Gene3D" id="3.40.50.2000">
    <property type="entry name" value="Glycogen Phosphorylase B"/>
    <property type="match status" value="2"/>
</dbReference>
<keyword evidence="3 6" id="KW-0808">Transferase</keyword>
<dbReference type="SUPFAM" id="SSF53756">
    <property type="entry name" value="UDP-Glycosyltransferase/glycogen phosphorylase"/>
    <property type="match status" value="1"/>
</dbReference>
<sequence>MDSSARIALSTALLAIPPTYFVTEHAEELRRRGEPYSFAVVPLAARVDPGTVTTPVLPALTIPRSYRTRSALAKFAMPLQARTLTRLRPDLIHQHHGTWSSGARSAARALDVPLVTTLHGTDVVHALRSDPRGLQRVHRKQVQQAFRDSDLLLAVSEHQRRLALRAGAPADRLHVHYQGIDTEYFSPDTSGIAEDRPRRLLYVGGLIPRKRVDLAIDASIRAHGTLEHELLIVGDGPERSALEAKAEDHPHIRFLGAQSRAGVRELMRSSDLLLLLSHSEGAGLVILEAQACGMAAVVTGGDGKAEMVEDGVTGRVITGDSPTPDDAARAILEWTPQDTETRRQISRTARSFVVEKRSVRRGASELDGHYCSLLSR</sequence>
<dbReference type="Proteomes" id="UP000568050">
    <property type="component" value="Unassembled WGS sequence"/>
</dbReference>
<dbReference type="EMBL" id="JACHWP010000001">
    <property type="protein sequence ID" value="MBB3021955.1"/>
    <property type="molecule type" value="Genomic_DNA"/>
</dbReference>
<keyword evidence="7" id="KW-1185">Reference proteome</keyword>
<dbReference type="InterPro" id="IPR001296">
    <property type="entry name" value="Glyco_trans_1"/>
</dbReference>
<dbReference type="Pfam" id="PF00534">
    <property type="entry name" value="Glycos_transf_1"/>
    <property type="match status" value="1"/>
</dbReference>
<reference evidence="6 7" key="1">
    <citation type="submission" date="2020-08" db="EMBL/GenBank/DDBJ databases">
        <title>Sequencing the genomes of 1000 actinobacteria strains.</title>
        <authorList>
            <person name="Klenk H.-P."/>
        </authorList>
    </citation>
    <scope>NUCLEOTIDE SEQUENCE [LARGE SCALE GENOMIC DNA]</scope>
    <source>
        <strain evidence="6 7">DSM 23040</strain>
    </source>
</reference>
<comment type="caution">
    <text evidence="6">The sequence shown here is derived from an EMBL/GenBank/DDBJ whole genome shotgun (WGS) entry which is preliminary data.</text>
</comment>
<accession>A0A839QQA5</accession>
<feature type="domain" description="Glycosyl transferase family 1" evidence="4">
    <location>
        <begin position="195"/>
        <end position="351"/>
    </location>
</feature>
<proteinExistence type="predicted"/>
<evidence type="ECO:0000256" key="1">
    <source>
        <dbReference type="ARBA" id="ARBA00021292"/>
    </source>
</evidence>
<evidence type="ECO:0000256" key="3">
    <source>
        <dbReference type="ARBA" id="ARBA00022679"/>
    </source>
</evidence>
<dbReference type="GO" id="GO:1901137">
    <property type="term" value="P:carbohydrate derivative biosynthetic process"/>
    <property type="evidence" value="ECO:0007669"/>
    <property type="project" value="UniProtKB-ARBA"/>
</dbReference>
<protein>
    <recommendedName>
        <fullName evidence="1">D-inositol 3-phosphate glycosyltransferase</fullName>
    </recommendedName>
</protein>
<dbReference type="GO" id="GO:0016757">
    <property type="term" value="F:glycosyltransferase activity"/>
    <property type="evidence" value="ECO:0007669"/>
    <property type="project" value="UniProtKB-KW"/>
</dbReference>
<evidence type="ECO:0000259" key="4">
    <source>
        <dbReference type="Pfam" id="PF00534"/>
    </source>
</evidence>
<dbReference type="Pfam" id="PF13439">
    <property type="entry name" value="Glyco_transf_4"/>
    <property type="match status" value="1"/>
</dbReference>
<evidence type="ECO:0000313" key="7">
    <source>
        <dbReference type="Proteomes" id="UP000568050"/>
    </source>
</evidence>